<keyword evidence="2" id="KW-1185">Reference proteome</keyword>
<dbReference type="HOGENOM" id="CLU_186050_2_0_3"/>
<reference evidence="1 2" key="1">
    <citation type="submission" date="2012-05" db="EMBL/GenBank/DDBJ databases">
        <title>Finished chromosome of genome of Oscillatoria sp. PCC 7112.</title>
        <authorList>
            <consortium name="US DOE Joint Genome Institute"/>
            <person name="Gugger M."/>
            <person name="Coursin T."/>
            <person name="Rippka R."/>
            <person name="Tandeau De Marsac N."/>
            <person name="Huntemann M."/>
            <person name="Wei C.-L."/>
            <person name="Han J."/>
            <person name="Detter J.C."/>
            <person name="Han C."/>
            <person name="Tapia R."/>
            <person name="Davenport K."/>
            <person name="Daligault H."/>
            <person name="Erkkila T."/>
            <person name="Gu W."/>
            <person name="Munk A.C.C."/>
            <person name="Teshima H."/>
            <person name="Xu Y."/>
            <person name="Chain P."/>
            <person name="Chen A."/>
            <person name="Krypides N."/>
            <person name="Mavromatis K."/>
            <person name="Markowitz V."/>
            <person name="Szeto E."/>
            <person name="Ivanova N."/>
            <person name="Mikhailova N."/>
            <person name="Ovchinnikova G."/>
            <person name="Pagani I."/>
            <person name="Pati A."/>
            <person name="Goodwin L."/>
            <person name="Peters L."/>
            <person name="Pitluck S."/>
            <person name="Woyke T."/>
            <person name="Kerfeld C."/>
        </authorList>
    </citation>
    <scope>NUCLEOTIDE SEQUENCE [LARGE SCALE GENOMIC DNA]</scope>
    <source>
        <strain evidence="1 2">PCC 7112</strain>
    </source>
</reference>
<proteinExistence type="predicted"/>
<gene>
    <name evidence="1" type="ORF">Osc7112_3563</name>
</gene>
<evidence type="ECO:0000313" key="1">
    <source>
        <dbReference type="EMBL" id="AFZ07928.1"/>
    </source>
</evidence>
<dbReference type="EMBL" id="CP003614">
    <property type="protein sequence ID" value="AFZ07928.1"/>
    <property type="molecule type" value="Genomic_DNA"/>
</dbReference>
<dbReference type="AlphaFoldDB" id="K9VIJ7"/>
<protein>
    <submittedName>
        <fullName evidence="1">Uncharacterized protein</fullName>
    </submittedName>
</protein>
<dbReference type="KEGG" id="oni:Osc7112_3563"/>
<organism evidence="1 2">
    <name type="scientific">Phormidium nigroviride PCC 7112</name>
    <dbReference type="NCBI Taxonomy" id="179408"/>
    <lineage>
        <taxon>Bacteria</taxon>
        <taxon>Bacillati</taxon>
        <taxon>Cyanobacteriota</taxon>
        <taxon>Cyanophyceae</taxon>
        <taxon>Oscillatoriophycideae</taxon>
        <taxon>Oscillatoriales</taxon>
        <taxon>Oscillatoriaceae</taxon>
        <taxon>Phormidium</taxon>
    </lineage>
</organism>
<accession>K9VIJ7</accession>
<sequence length="68" mass="7633">MTVSSANLPKISIEAIVERIFAFRQITPLDRRLLKSAMLAQKGLNEKDQCHINRVCQGIQNGLILVVE</sequence>
<name>K9VIJ7_9CYAN</name>
<dbReference type="OrthoDB" id="464405at2"/>
<evidence type="ECO:0000313" key="2">
    <source>
        <dbReference type="Proteomes" id="UP000010478"/>
    </source>
</evidence>
<dbReference type="eggNOG" id="ENOG50333AC">
    <property type="taxonomic scope" value="Bacteria"/>
</dbReference>
<dbReference type="Proteomes" id="UP000010478">
    <property type="component" value="Chromosome"/>
</dbReference>
<dbReference type="RefSeq" id="WP_015177188.1">
    <property type="nucleotide sequence ID" value="NC_019729.1"/>
</dbReference>